<keyword evidence="2" id="KW-1185">Reference proteome</keyword>
<dbReference type="AlphaFoldDB" id="A0A6M5YQV9"/>
<dbReference type="EMBL" id="CP053452">
    <property type="protein sequence ID" value="QJW95800.1"/>
    <property type="molecule type" value="Genomic_DNA"/>
</dbReference>
<dbReference type="KEGG" id="ftj:FTUN_3354"/>
<dbReference type="Proteomes" id="UP000503447">
    <property type="component" value="Chromosome"/>
</dbReference>
<organism evidence="1 2">
    <name type="scientific">Frigoriglobus tundricola</name>
    <dbReference type="NCBI Taxonomy" id="2774151"/>
    <lineage>
        <taxon>Bacteria</taxon>
        <taxon>Pseudomonadati</taxon>
        <taxon>Planctomycetota</taxon>
        <taxon>Planctomycetia</taxon>
        <taxon>Gemmatales</taxon>
        <taxon>Gemmataceae</taxon>
        <taxon>Frigoriglobus</taxon>
    </lineage>
</organism>
<name>A0A6M5YQV9_9BACT</name>
<protein>
    <submittedName>
        <fullName evidence="1">Uncharacterized protein</fullName>
    </submittedName>
</protein>
<accession>A0A6M5YQV9</accession>
<sequence>MVDEIPGPVTGPVDVRGGTEPVLLMEDEAGARGVARIALRVGGTR</sequence>
<gene>
    <name evidence="1" type="ORF">FTUN_3354</name>
</gene>
<evidence type="ECO:0000313" key="2">
    <source>
        <dbReference type="Proteomes" id="UP000503447"/>
    </source>
</evidence>
<proteinExistence type="predicted"/>
<reference evidence="2" key="1">
    <citation type="submission" date="2020-05" db="EMBL/GenBank/DDBJ databases">
        <title>Frigoriglobus tundricola gen. nov., sp. nov., a psychrotolerant cellulolytic planctomycete of the family Gemmataceae with two divergent copies of 16S rRNA gene.</title>
        <authorList>
            <person name="Kulichevskaya I.S."/>
            <person name="Ivanova A.A."/>
            <person name="Naumoff D.G."/>
            <person name="Beletsky A.V."/>
            <person name="Rijpstra W.I.C."/>
            <person name="Sinninghe Damste J.S."/>
            <person name="Mardanov A.V."/>
            <person name="Ravin N.V."/>
            <person name="Dedysh S.N."/>
        </authorList>
    </citation>
    <scope>NUCLEOTIDE SEQUENCE [LARGE SCALE GENOMIC DNA]</scope>
    <source>
        <strain evidence="2">PL17</strain>
    </source>
</reference>
<evidence type="ECO:0000313" key="1">
    <source>
        <dbReference type="EMBL" id="QJW95800.1"/>
    </source>
</evidence>